<protein>
    <submittedName>
        <fullName evidence="1">Uncharacterized protein</fullName>
    </submittedName>
</protein>
<reference evidence="1" key="1">
    <citation type="submission" date="2014-11" db="EMBL/GenBank/DDBJ databases">
        <authorList>
            <person name="Amaro Gonzalez C."/>
        </authorList>
    </citation>
    <scope>NUCLEOTIDE SEQUENCE</scope>
</reference>
<sequence>MFNTYYSNSATYMNTCPWLCLNSDMRYIKVNPNYYSLFKKRSAWFEWSVIVPHHLTALQSHTKGMEGTNLHREQRKNSFKKFAAVFQGH</sequence>
<evidence type="ECO:0000313" key="1">
    <source>
        <dbReference type="EMBL" id="JAH95539.1"/>
    </source>
</evidence>
<proteinExistence type="predicted"/>
<dbReference type="AlphaFoldDB" id="A0A0E9WYW1"/>
<reference evidence="1" key="2">
    <citation type="journal article" date="2015" name="Fish Shellfish Immunol.">
        <title>Early steps in the European eel (Anguilla anguilla)-Vibrio vulnificus interaction in the gills: Role of the RtxA13 toxin.</title>
        <authorList>
            <person name="Callol A."/>
            <person name="Pajuelo D."/>
            <person name="Ebbesson L."/>
            <person name="Teles M."/>
            <person name="MacKenzie S."/>
            <person name="Amaro C."/>
        </authorList>
    </citation>
    <scope>NUCLEOTIDE SEQUENCE</scope>
</reference>
<name>A0A0E9WYW1_ANGAN</name>
<accession>A0A0E9WYW1</accession>
<organism evidence="1">
    <name type="scientific">Anguilla anguilla</name>
    <name type="common">European freshwater eel</name>
    <name type="synonym">Muraena anguilla</name>
    <dbReference type="NCBI Taxonomy" id="7936"/>
    <lineage>
        <taxon>Eukaryota</taxon>
        <taxon>Metazoa</taxon>
        <taxon>Chordata</taxon>
        <taxon>Craniata</taxon>
        <taxon>Vertebrata</taxon>
        <taxon>Euteleostomi</taxon>
        <taxon>Actinopterygii</taxon>
        <taxon>Neopterygii</taxon>
        <taxon>Teleostei</taxon>
        <taxon>Anguilliformes</taxon>
        <taxon>Anguillidae</taxon>
        <taxon>Anguilla</taxon>
    </lineage>
</organism>
<dbReference type="EMBL" id="GBXM01013038">
    <property type="protein sequence ID" value="JAH95539.1"/>
    <property type="molecule type" value="Transcribed_RNA"/>
</dbReference>